<dbReference type="OrthoDB" id="25544at10239"/>
<accession>A0A0K2D0N0</accession>
<evidence type="ECO:0000313" key="2">
    <source>
        <dbReference type="Proteomes" id="UP000204602"/>
    </source>
</evidence>
<keyword evidence="2" id="KW-1185">Reference proteome</keyword>
<name>A0A0K2D0N0_9CAUD</name>
<proteinExistence type="predicted"/>
<dbReference type="RefSeq" id="YP_009207009.1">
    <property type="nucleotide sequence ID" value="NC_028890.1"/>
</dbReference>
<dbReference type="Proteomes" id="UP000204602">
    <property type="component" value="Segment"/>
</dbReference>
<organism evidence="1 2">
    <name type="scientific">Bacillus phage TsarBomba</name>
    <dbReference type="NCBI Taxonomy" id="1690456"/>
    <lineage>
        <taxon>Viruses</taxon>
        <taxon>Duplodnaviria</taxon>
        <taxon>Heunggongvirae</taxon>
        <taxon>Uroviricota</taxon>
        <taxon>Caudoviricetes</taxon>
        <taxon>Herelleviridae</taxon>
        <taxon>Bastillevirinae</taxon>
        <taxon>Tsarbombavirus</taxon>
        <taxon>Tsarbombavirus tsarbomba</taxon>
    </lineage>
</organism>
<evidence type="ECO:0000313" key="1">
    <source>
        <dbReference type="EMBL" id="ALA13227.1"/>
    </source>
</evidence>
<dbReference type="EMBL" id="KT224359">
    <property type="protein sequence ID" value="ALA13227.1"/>
    <property type="molecule type" value="Genomic_DNA"/>
</dbReference>
<reference evidence="1 2" key="1">
    <citation type="journal article" date="2015" name="Genome Announc.">
        <title>Complete Genome Sequence of Bacillus cereus Group Phage TsarBomba.</title>
        <authorList>
            <person name="Erill I."/>
            <person name="Caruso S.M."/>
        </authorList>
    </citation>
    <scope>NUCLEOTIDE SEQUENCE [LARGE SCALE GENOMIC DNA]</scope>
</reference>
<gene>
    <name evidence="1" type="ORF">TSARBOMBA_194</name>
</gene>
<dbReference type="KEGG" id="vg:26633457"/>
<dbReference type="GeneID" id="26633457"/>
<protein>
    <submittedName>
        <fullName evidence="1">Uncharacterized protein</fullName>
    </submittedName>
</protein>
<sequence length="56" mass="7006">MFLGYDYNKYDTRYEKQMELINHLVLHEIKEKKNINIDMKELYKILETLHDFRVID</sequence>